<dbReference type="EMBL" id="JAPUFD010000016">
    <property type="protein sequence ID" value="MDI1492008.1"/>
    <property type="molecule type" value="Genomic_DNA"/>
</dbReference>
<accession>A0AA43QW57</accession>
<evidence type="ECO:0000313" key="5">
    <source>
        <dbReference type="Proteomes" id="UP001161017"/>
    </source>
</evidence>
<evidence type="ECO:0000256" key="2">
    <source>
        <dbReference type="ARBA" id="ARBA00023002"/>
    </source>
</evidence>
<comment type="caution">
    <text evidence="4">The sequence shown here is derived from an EMBL/GenBank/DDBJ whole genome shotgun (WGS) entry which is preliminary data.</text>
</comment>
<gene>
    <name evidence="4" type="ORF">OHK93_003219</name>
</gene>
<dbReference type="AlphaFoldDB" id="A0AA43QW57"/>
<evidence type="ECO:0000313" key="4">
    <source>
        <dbReference type="EMBL" id="MDI1492008.1"/>
    </source>
</evidence>
<evidence type="ECO:0000256" key="1">
    <source>
        <dbReference type="ARBA" id="ARBA00005466"/>
    </source>
</evidence>
<keyword evidence="5" id="KW-1185">Reference proteome</keyword>
<feature type="domain" description="FAD-binding PCMH-type" evidence="3">
    <location>
        <begin position="1"/>
        <end position="176"/>
    </location>
</feature>
<dbReference type="Gene3D" id="3.30.465.10">
    <property type="match status" value="2"/>
</dbReference>
<dbReference type="Pfam" id="PF01565">
    <property type="entry name" value="FAD_binding_4"/>
    <property type="match status" value="1"/>
</dbReference>
<dbReference type="InterPro" id="IPR012951">
    <property type="entry name" value="BBE"/>
</dbReference>
<dbReference type="PANTHER" id="PTHR13878:SF91">
    <property type="entry name" value="FAD BINDING DOMAIN PROTEIN (AFU_ORTHOLOGUE AFUA_6G12070)-RELATED"/>
    <property type="match status" value="1"/>
</dbReference>
<protein>
    <recommendedName>
        <fullName evidence="3">FAD-binding PCMH-type domain-containing protein</fullName>
    </recommendedName>
</protein>
<sequence>MAIYAIDVDSAETVAAGLKFAQEKNIRLSIKNTGHDYIGRSNGQGSLALWMHNLNDLSFFNYSSPGYTGPAAKAGAGIQFFDAYKAAANYGLRVLGGYCPSVGMVGGYVQGGGHGPLAASYGMAADNTLEFEVVTVDGRHLIASPNQNSDLYWALSGGGAGNYAVVVSLTTKAHVDGPTAGASLSFANTDANKYWAAVKAFQKHLLVLDSIHGFATSWGLDNQGFELDVATLPGAVQSNMTAAWEPFLRELKELNVSLTSYNTTEFPNFYGHYEHYTFPPEVYQSNNSLGGRLIPPSTVQNNLTELVDAFRTIVTDTSFPVNRISAIGLNVTHERVGNAPGSNSVLPAWRDALYTLNFGIVFDPDAPPEELETIQSRVNTWQALFNPLTPGGGGYMNEATFDDPDWKADYFGENYDRLLGIKRKYDPNFALWQHTSVGADVYWEVAQDGRLCRVS</sequence>
<keyword evidence="2" id="KW-0560">Oxidoreductase</keyword>
<dbReference type="SUPFAM" id="SSF56176">
    <property type="entry name" value="FAD-binding/transporter-associated domain-like"/>
    <property type="match status" value="1"/>
</dbReference>
<dbReference type="InterPro" id="IPR016166">
    <property type="entry name" value="FAD-bd_PCMH"/>
</dbReference>
<dbReference type="InterPro" id="IPR006094">
    <property type="entry name" value="Oxid_FAD_bind_N"/>
</dbReference>
<proteinExistence type="inferred from homology"/>
<evidence type="ECO:0000259" key="3">
    <source>
        <dbReference type="PROSITE" id="PS51387"/>
    </source>
</evidence>
<name>A0AA43QW57_9LECA</name>
<comment type="similarity">
    <text evidence="1">Belongs to the oxygen-dependent FAD-linked oxidoreductase family.</text>
</comment>
<organism evidence="4 5">
    <name type="scientific">Ramalina farinacea</name>
    <dbReference type="NCBI Taxonomy" id="258253"/>
    <lineage>
        <taxon>Eukaryota</taxon>
        <taxon>Fungi</taxon>
        <taxon>Dikarya</taxon>
        <taxon>Ascomycota</taxon>
        <taxon>Pezizomycotina</taxon>
        <taxon>Lecanoromycetes</taxon>
        <taxon>OSLEUM clade</taxon>
        <taxon>Lecanoromycetidae</taxon>
        <taxon>Lecanorales</taxon>
        <taxon>Lecanorineae</taxon>
        <taxon>Ramalinaceae</taxon>
        <taxon>Ramalina</taxon>
    </lineage>
</organism>
<dbReference type="Proteomes" id="UP001161017">
    <property type="component" value="Unassembled WGS sequence"/>
</dbReference>
<dbReference type="PROSITE" id="PS51387">
    <property type="entry name" value="FAD_PCMH"/>
    <property type="match status" value="1"/>
</dbReference>
<dbReference type="GO" id="GO:0071949">
    <property type="term" value="F:FAD binding"/>
    <property type="evidence" value="ECO:0007669"/>
    <property type="project" value="InterPro"/>
</dbReference>
<dbReference type="InterPro" id="IPR016169">
    <property type="entry name" value="FAD-bd_PCMH_sub2"/>
</dbReference>
<dbReference type="Pfam" id="PF08031">
    <property type="entry name" value="BBE"/>
    <property type="match status" value="1"/>
</dbReference>
<dbReference type="InterPro" id="IPR050432">
    <property type="entry name" value="FAD-linked_Oxidoreductases_BP"/>
</dbReference>
<dbReference type="InterPro" id="IPR036318">
    <property type="entry name" value="FAD-bd_PCMH-like_sf"/>
</dbReference>
<dbReference type="GO" id="GO:0016491">
    <property type="term" value="F:oxidoreductase activity"/>
    <property type="evidence" value="ECO:0007669"/>
    <property type="project" value="UniProtKB-KW"/>
</dbReference>
<dbReference type="PANTHER" id="PTHR13878">
    <property type="entry name" value="GULONOLACTONE OXIDASE"/>
    <property type="match status" value="1"/>
</dbReference>
<reference evidence="4" key="1">
    <citation type="journal article" date="2023" name="Genome Biol. Evol.">
        <title>First Whole Genome Sequence and Flow Cytometry Genome Size Data for the Lichen-Forming Fungus Ramalina farinacea (Ascomycota).</title>
        <authorList>
            <person name="Llewellyn T."/>
            <person name="Mian S."/>
            <person name="Hill R."/>
            <person name="Leitch I.J."/>
            <person name="Gaya E."/>
        </authorList>
    </citation>
    <scope>NUCLEOTIDE SEQUENCE</scope>
    <source>
        <strain evidence="4">LIQ254RAFAR</strain>
    </source>
</reference>